<reference evidence="4 5" key="1">
    <citation type="journal article" date="2017" name="Nature">
        <title>The Apostasia genome and the evolution of orchids.</title>
        <authorList>
            <person name="Zhang G.Q."/>
            <person name="Liu K.W."/>
            <person name="Li Z."/>
            <person name="Lohaus R."/>
            <person name="Hsiao Y.Y."/>
            <person name="Niu S.C."/>
            <person name="Wang J.Y."/>
            <person name="Lin Y.C."/>
            <person name="Xu Q."/>
            <person name="Chen L.J."/>
            <person name="Yoshida K."/>
            <person name="Fujiwara S."/>
            <person name="Wang Z.W."/>
            <person name="Zhang Y.Q."/>
            <person name="Mitsuda N."/>
            <person name="Wang M."/>
            <person name="Liu G.H."/>
            <person name="Pecoraro L."/>
            <person name="Huang H.X."/>
            <person name="Xiao X.J."/>
            <person name="Lin M."/>
            <person name="Wu X.Y."/>
            <person name="Wu W.L."/>
            <person name="Chen Y.Y."/>
            <person name="Chang S.B."/>
            <person name="Sakamoto S."/>
            <person name="Ohme-Takagi M."/>
            <person name="Yagi M."/>
            <person name="Zeng S.J."/>
            <person name="Shen C.Y."/>
            <person name="Yeh C.M."/>
            <person name="Luo Y.B."/>
            <person name="Tsai W.C."/>
            <person name="Van de Peer Y."/>
            <person name="Liu Z.J."/>
        </authorList>
    </citation>
    <scope>NUCLEOTIDE SEQUENCE [LARGE SCALE GENOMIC DNA]</scope>
    <source>
        <strain evidence="5">cv. Shenzhen</strain>
        <tissue evidence="4">Stem</tissue>
    </source>
</reference>
<gene>
    <name evidence="4" type="ORF">AXF42_Ash013564</name>
</gene>
<dbReference type="SUPFAM" id="SSF54928">
    <property type="entry name" value="RNA-binding domain, RBD"/>
    <property type="match status" value="1"/>
</dbReference>
<accession>A0A2I0AP90</accession>
<dbReference type="AlphaFoldDB" id="A0A2I0AP90"/>
<name>A0A2I0AP90_9ASPA</name>
<evidence type="ECO:0000256" key="1">
    <source>
        <dbReference type="PROSITE-ProRule" id="PRU00176"/>
    </source>
</evidence>
<evidence type="ECO:0000313" key="5">
    <source>
        <dbReference type="Proteomes" id="UP000236161"/>
    </source>
</evidence>
<sequence>MEQRPKRSKPTLSSSMAKRLRPPPVDVGGIADPFPAVLRSSPSSSAVMVTDLPHDCTVLELKSRLEMYGPISRIRIDVNGCGYVTFRSDQAAEAAIAASQDPAFGIAIASQKVLVVRASDPMTHWRIGVGASATSKLLRAAKPLRKHGTSKKQIIPGASGTENGQAYVSYTEREIRAYDDLF</sequence>
<dbReference type="EMBL" id="KZ451968">
    <property type="protein sequence ID" value="PKA57377.1"/>
    <property type="molecule type" value="Genomic_DNA"/>
</dbReference>
<dbReference type="InterPro" id="IPR035979">
    <property type="entry name" value="RBD_domain_sf"/>
</dbReference>
<dbReference type="SMART" id="SM00360">
    <property type="entry name" value="RRM"/>
    <property type="match status" value="1"/>
</dbReference>
<dbReference type="OrthoDB" id="1908804at2759"/>
<evidence type="ECO:0000256" key="2">
    <source>
        <dbReference type="SAM" id="MobiDB-lite"/>
    </source>
</evidence>
<dbReference type="Proteomes" id="UP000236161">
    <property type="component" value="Unassembled WGS sequence"/>
</dbReference>
<evidence type="ECO:0000313" key="4">
    <source>
        <dbReference type="EMBL" id="PKA57377.1"/>
    </source>
</evidence>
<dbReference type="CDD" id="cd00590">
    <property type="entry name" value="RRM_SF"/>
    <property type="match status" value="1"/>
</dbReference>
<organism evidence="4 5">
    <name type="scientific">Apostasia shenzhenica</name>
    <dbReference type="NCBI Taxonomy" id="1088818"/>
    <lineage>
        <taxon>Eukaryota</taxon>
        <taxon>Viridiplantae</taxon>
        <taxon>Streptophyta</taxon>
        <taxon>Embryophyta</taxon>
        <taxon>Tracheophyta</taxon>
        <taxon>Spermatophyta</taxon>
        <taxon>Magnoliopsida</taxon>
        <taxon>Liliopsida</taxon>
        <taxon>Asparagales</taxon>
        <taxon>Orchidaceae</taxon>
        <taxon>Apostasioideae</taxon>
        <taxon>Apostasia</taxon>
    </lineage>
</organism>
<dbReference type="InterPro" id="IPR012677">
    <property type="entry name" value="Nucleotide-bd_a/b_plait_sf"/>
</dbReference>
<dbReference type="GO" id="GO:0003723">
    <property type="term" value="F:RNA binding"/>
    <property type="evidence" value="ECO:0007669"/>
    <property type="project" value="UniProtKB-UniRule"/>
</dbReference>
<proteinExistence type="predicted"/>
<dbReference type="InterPro" id="IPR000504">
    <property type="entry name" value="RRM_dom"/>
</dbReference>
<dbReference type="STRING" id="1088818.A0A2I0AP90"/>
<feature type="domain" description="RRM" evidence="3">
    <location>
        <begin position="45"/>
        <end position="121"/>
    </location>
</feature>
<protein>
    <recommendedName>
        <fullName evidence="3">RRM domain-containing protein</fullName>
    </recommendedName>
</protein>
<keyword evidence="1" id="KW-0694">RNA-binding</keyword>
<keyword evidence="5" id="KW-1185">Reference proteome</keyword>
<dbReference type="Gene3D" id="3.30.70.330">
    <property type="match status" value="1"/>
</dbReference>
<evidence type="ECO:0000259" key="3">
    <source>
        <dbReference type="PROSITE" id="PS50102"/>
    </source>
</evidence>
<feature type="region of interest" description="Disordered" evidence="2">
    <location>
        <begin position="1"/>
        <end position="24"/>
    </location>
</feature>
<dbReference type="PROSITE" id="PS50102">
    <property type="entry name" value="RRM"/>
    <property type="match status" value="1"/>
</dbReference>
<dbReference type="Pfam" id="PF00076">
    <property type="entry name" value="RRM_1"/>
    <property type="match status" value="1"/>
</dbReference>